<protein>
    <submittedName>
        <fullName evidence="6">WD domain, G-beta repeat</fullName>
    </submittedName>
</protein>
<dbReference type="RefSeq" id="WP_145245039.1">
    <property type="nucleotide sequence ID" value="NZ_CP036278.1"/>
</dbReference>
<keyword evidence="4" id="KW-0732">Signal</keyword>
<evidence type="ECO:0000256" key="2">
    <source>
        <dbReference type="ARBA" id="ARBA00022737"/>
    </source>
</evidence>
<keyword evidence="2" id="KW-0677">Repeat</keyword>
<dbReference type="InterPro" id="IPR001680">
    <property type="entry name" value="WD40_rpt"/>
</dbReference>
<dbReference type="OrthoDB" id="226265at2"/>
<evidence type="ECO:0000313" key="6">
    <source>
        <dbReference type="EMBL" id="QDU54006.1"/>
    </source>
</evidence>
<organism evidence="6 7">
    <name type="scientific">Aeoliella mucimassa</name>
    <dbReference type="NCBI Taxonomy" id="2527972"/>
    <lineage>
        <taxon>Bacteria</taxon>
        <taxon>Pseudomonadati</taxon>
        <taxon>Planctomycetota</taxon>
        <taxon>Planctomycetia</taxon>
        <taxon>Pirellulales</taxon>
        <taxon>Lacipirellulaceae</taxon>
        <taxon>Aeoliella</taxon>
    </lineage>
</organism>
<evidence type="ECO:0000256" key="1">
    <source>
        <dbReference type="ARBA" id="ARBA00022574"/>
    </source>
</evidence>
<evidence type="ECO:0000259" key="5">
    <source>
        <dbReference type="Pfam" id="PF12894"/>
    </source>
</evidence>
<name>A0A518AH03_9BACT</name>
<reference evidence="6 7" key="1">
    <citation type="submission" date="2019-02" db="EMBL/GenBank/DDBJ databases">
        <title>Deep-cultivation of Planctomycetes and their phenomic and genomic characterization uncovers novel biology.</title>
        <authorList>
            <person name="Wiegand S."/>
            <person name="Jogler M."/>
            <person name="Boedeker C."/>
            <person name="Pinto D."/>
            <person name="Vollmers J."/>
            <person name="Rivas-Marin E."/>
            <person name="Kohn T."/>
            <person name="Peeters S.H."/>
            <person name="Heuer A."/>
            <person name="Rast P."/>
            <person name="Oberbeckmann S."/>
            <person name="Bunk B."/>
            <person name="Jeske O."/>
            <person name="Meyerdierks A."/>
            <person name="Storesund J.E."/>
            <person name="Kallscheuer N."/>
            <person name="Luecker S."/>
            <person name="Lage O.M."/>
            <person name="Pohl T."/>
            <person name="Merkel B.J."/>
            <person name="Hornburger P."/>
            <person name="Mueller R.-W."/>
            <person name="Bruemmer F."/>
            <person name="Labrenz M."/>
            <person name="Spormann A.M."/>
            <person name="Op den Camp H."/>
            <person name="Overmann J."/>
            <person name="Amann R."/>
            <person name="Jetten M.S.M."/>
            <person name="Mascher T."/>
            <person name="Medema M.H."/>
            <person name="Devos D.P."/>
            <person name="Kaster A.-K."/>
            <person name="Ovreas L."/>
            <person name="Rohde M."/>
            <person name="Galperin M.Y."/>
            <person name="Jogler C."/>
        </authorList>
    </citation>
    <scope>NUCLEOTIDE SEQUENCE [LARGE SCALE GENOMIC DNA]</scope>
    <source>
        <strain evidence="6 7">Pan181</strain>
    </source>
</reference>
<dbReference type="AlphaFoldDB" id="A0A518AH03"/>
<dbReference type="InterPro" id="IPR015943">
    <property type="entry name" value="WD40/YVTN_repeat-like_dom_sf"/>
</dbReference>
<gene>
    <name evidence="6" type="ORF">Pan181_01860</name>
</gene>
<proteinExistence type="predicted"/>
<dbReference type="InterPro" id="IPR036322">
    <property type="entry name" value="WD40_repeat_dom_sf"/>
</dbReference>
<dbReference type="Proteomes" id="UP000315750">
    <property type="component" value="Chromosome"/>
</dbReference>
<dbReference type="PANTHER" id="PTHR19848:SF8">
    <property type="entry name" value="F-BOX AND WD REPEAT DOMAIN CONTAINING 7"/>
    <property type="match status" value="1"/>
</dbReference>
<dbReference type="Gene3D" id="2.130.10.10">
    <property type="entry name" value="YVTN repeat-like/Quinoprotein amine dehydrogenase"/>
    <property type="match status" value="2"/>
</dbReference>
<dbReference type="PROSITE" id="PS50294">
    <property type="entry name" value="WD_REPEATS_REGION"/>
    <property type="match status" value="1"/>
</dbReference>
<dbReference type="Pfam" id="PF12894">
    <property type="entry name" value="ANAPC4_WD40"/>
    <property type="match status" value="1"/>
</dbReference>
<dbReference type="PROSITE" id="PS50082">
    <property type="entry name" value="WD_REPEATS_2"/>
    <property type="match status" value="2"/>
</dbReference>
<keyword evidence="7" id="KW-1185">Reference proteome</keyword>
<dbReference type="Pfam" id="PF00400">
    <property type="entry name" value="WD40"/>
    <property type="match status" value="2"/>
</dbReference>
<feature type="signal peptide" evidence="4">
    <location>
        <begin position="1"/>
        <end position="21"/>
    </location>
</feature>
<feature type="repeat" description="WD" evidence="3">
    <location>
        <begin position="121"/>
        <end position="155"/>
    </location>
</feature>
<evidence type="ECO:0000256" key="3">
    <source>
        <dbReference type="PROSITE-ProRule" id="PRU00221"/>
    </source>
</evidence>
<accession>A0A518AH03</accession>
<sequence length="327" mass="35555" precursor="true">MVVHRIALMMGMILLTSSAEAQKLVEYRNFEERSSEYGSMAFSPDWKTLYSAGTGSKIKDCDVEANQVIGEFTKNRETFTSVLTVSPDGKWLVAGESNGAIVFYQLPSGEVAKQLDAKRWVRSLAFTADGKELFSGSDDHQIVRWDLEAEQPKEQWPTDKQGYITLSPDGKTAATTGLSRKVSLWDLATTKSVGELKVPAESTYGVAFSADGKWLLSGDRRSPYEVRLWDLATRTAQHEMDGRNDGVVAVAFHPSGKLVAAAKLNGAIEMWSVETGELVDSANSGVSNALGLSFSADGTKLAHVYGATEAACGVRIWLLEGLEEALE</sequence>
<keyword evidence="1 3" id="KW-0853">WD repeat</keyword>
<dbReference type="PANTHER" id="PTHR19848">
    <property type="entry name" value="WD40 REPEAT PROTEIN"/>
    <property type="match status" value="1"/>
</dbReference>
<dbReference type="KEGG" id="amuc:Pan181_01860"/>
<feature type="repeat" description="WD" evidence="3">
    <location>
        <begin position="240"/>
        <end position="281"/>
    </location>
</feature>
<feature type="domain" description="Anaphase-promoting complex subunit 4-like WD40" evidence="5">
    <location>
        <begin position="231"/>
        <end position="287"/>
    </location>
</feature>
<dbReference type="SMART" id="SM00320">
    <property type="entry name" value="WD40"/>
    <property type="match status" value="5"/>
</dbReference>
<dbReference type="SUPFAM" id="SSF50978">
    <property type="entry name" value="WD40 repeat-like"/>
    <property type="match status" value="1"/>
</dbReference>
<feature type="chain" id="PRO_5022083216" evidence="4">
    <location>
        <begin position="22"/>
        <end position="327"/>
    </location>
</feature>
<dbReference type="InterPro" id="IPR024977">
    <property type="entry name" value="Apc4-like_WD40_dom"/>
</dbReference>
<evidence type="ECO:0000256" key="4">
    <source>
        <dbReference type="SAM" id="SignalP"/>
    </source>
</evidence>
<dbReference type="EMBL" id="CP036278">
    <property type="protein sequence ID" value="QDU54006.1"/>
    <property type="molecule type" value="Genomic_DNA"/>
</dbReference>
<evidence type="ECO:0000313" key="7">
    <source>
        <dbReference type="Proteomes" id="UP000315750"/>
    </source>
</evidence>